<keyword evidence="3 6" id="KW-0238">DNA-binding</keyword>
<dbReference type="AlphaFoldDB" id="K0PQI9"/>
<dbReference type="RefSeq" id="WP_007538297.1">
    <property type="nucleotide sequence ID" value="NZ_HF536773.1"/>
</dbReference>
<evidence type="ECO:0000313" key="7">
    <source>
        <dbReference type="Proteomes" id="UP000009319"/>
    </source>
</evidence>
<dbReference type="Proteomes" id="UP000009319">
    <property type="component" value="Unassembled WGS sequence"/>
</dbReference>
<dbReference type="CDD" id="cd08432">
    <property type="entry name" value="PBP2_GcdR_TrpI_HvrB_AmpR_like"/>
    <property type="match status" value="1"/>
</dbReference>
<keyword evidence="2" id="KW-0805">Transcription regulation</keyword>
<dbReference type="FunFam" id="1.10.10.10:FF:000038">
    <property type="entry name" value="Glycine cleavage system transcriptional activator"/>
    <property type="match status" value="1"/>
</dbReference>
<dbReference type="InterPro" id="IPR058163">
    <property type="entry name" value="LysR-type_TF_proteobact-type"/>
</dbReference>
<dbReference type="SUPFAM" id="SSF53850">
    <property type="entry name" value="Periplasmic binding protein-like II"/>
    <property type="match status" value="1"/>
</dbReference>
<dbReference type="GO" id="GO:0003700">
    <property type="term" value="F:DNA-binding transcription factor activity"/>
    <property type="evidence" value="ECO:0007669"/>
    <property type="project" value="InterPro"/>
</dbReference>
<dbReference type="Gene3D" id="3.40.190.10">
    <property type="entry name" value="Periplasmic binding protein-like II"/>
    <property type="match status" value="2"/>
</dbReference>
<dbReference type="InterPro" id="IPR036388">
    <property type="entry name" value="WH-like_DNA-bd_sf"/>
</dbReference>
<dbReference type="InterPro" id="IPR005119">
    <property type="entry name" value="LysR_subst-bd"/>
</dbReference>
<sequence>MSDIPGKLPSLNGLRAFEVAARHLNFRHAAEELGVTQGAVAQQVRGLEAQLGMALFERLPRTLALTAEGRRYIADIRRAFEIIARATDELKPQAIKFTISTTPTFASKWLIPRLPDFTALHPHLDLHILATERLSNFAADGVNLAVRYGRPPFGPGLNAELLFEQEVIAVCSPLLLAGRNAPRTAEELSAYPLLHDAHNLWPEFIERHLANIVSPTFKGISFSTTAHAIEAAIAGQGIVLANGGFVTDDLAKGRLVRVFDARLRGPSDIYLVWPRYRKSSALDTVIDWLFAEGRKDGAVDGRSIAP</sequence>
<dbReference type="HOGENOM" id="CLU_039613_37_0_5"/>
<dbReference type="PANTHER" id="PTHR30537">
    <property type="entry name" value="HTH-TYPE TRANSCRIPTIONAL REGULATOR"/>
    <property type="match status" value="1"/>
</dbReference>
<dbReference type="PANTHER" id="PTHR30537:SF79">
    <property type="entry name" value="TRANSCRIPTIONAL REGULATOR-RELATED"/>
    <property type="match status" value="1"/>
</dbReference>
<evidence type="ECO:0000313" key="6">
    <source>
        <dbReference type="EMBL" id="CCM78911.1"/>
    </source>
</evidence>
<protein>
    <submittedName>
        <fullName evidence="6">DNA-binding transcriptional dual regulator</fullName>
    </submittedName>
</protein>
<dbReference type="eggNOG" id="COG0583">
    <property type="taxonomic scope" value="Bacteria"/>
</dbReference>
<keyword evidence="7" id="KW-1185">Reference proteome</keyword>
<accession>K0PQI9</accession>
<evidence type="ECO:0000256" key="4">
    <source>
        <dbReference type="ARBA" id="ARBA00023163"/>
    </source>
</evidence>
<evidence type="ECO:0000256" key="1">
    <source>
        <dbReference type="ARBA" id="ARBA00009437"/>
    </source>
</evidence>
<dbReference type="STRING" id="1211777.BN77_p11607"/>
<dbReference type="InterPro" id="IPR000847">
    <property type="entry name" value="LysR_HTH_N"/>
</dbReference>
<dbReference type="Pfam" id="PF00126">
    <property type="entry name" value="HTH_1"/>
    <property type="match status" value="1"/>
</dbReference>
<keyword evidence="4" id="KW-0804">Transcription</keyword>
<proteinExistence type="inferred from homology"/>
<dbReference type="GO" id="GO:0043565">
    <property type="term" value="F:sequence-specific DNA binding"/>
    <property type="evidence" value="ECO:0007669"/>
    <property type="project" value="TreeGrafter"/>
</dbReference>
<organism evidence="6 7">
    <name type="scientific">Rhizobium mesoamericanum STM3625</name>
    <dbReference type="NCBI Taxonomy" id="1211777"/>
    <lineage>
        <taxon>Bacteria</taxon>
        <taxon>Pseudomonadati</taxon>
        <taxon>Pseudomonadota</taxon>
        <taxon>Alphaproteobacteria</taxon>
        <taxon>Hyphomicrobiales</taxon>
        <taxon>Rhizobiaceae</taxon>
        <taxon>Rhizobium/Agrobacterium group</taxon>
        <taxon>Rhizobium</taxon>
    </lineage>
</organism>
<comment type="caution">
    <text evidence="6">The sequence shown here is derived from an EMBL/GenBank/DDBJ whole genome shotgun (WGS) entry which is preliminary data.</text>
</comment>
<dbReference type="Gene3D" id="1.10.10.10">
    <property type="entry name" value="Winged helix-like DNA-binding domain superfamily/Winged helix DNA-binding domain"/>
    <property type="match status" value="1"/>
</dbReference>
<dbReference type="PRINTS" id="PR00039">
    <property type="entry name" value="HTHLYSR"/>
</dbReference>
<feature type="domain" description="HTH lysR-type" evidence="5">
    <location>
        <begin position="9"/>
        <end position="66"/>
    </location>
</feature>
<evidence type="ECO:0000259" key="5">
    <source>
        <dbReference type="PROSITE" id="PS50931"/>
    </source>
</evidence>
<gene>
    <name evidence="6" type="primary">gcvA</name>
    <name evidence="6" type="ORF">BN77_p11607</name>
</gene>
<reference evidence="6 7" key="1">
    <citation type="journal article" date="2013" name="Genome Announc.">
        <title>Draft Genome Sequence of Rhizobium mesoamericanum STM3625, a Nitrogen-Fixing Symbiont of Mimosa pudica Isolated in French Guiana (South America).</title>
        <authorList>
            <person name="Moulin L."/>
            <person name="Mornico D."/>
            <person name="Melkonian R."/>
            <person name="Klonowska A."/>
        </authorList>
    </citation>
    <scope>NUCLEOTIDE SEQUENCE [LARGE SCALE GENOMIC DNA]</scope>
    <source>
        <strain evidence="6 7">STM3625</strain>
    </source>
</reference>
<dbReference type="InterPro" id="IPR036390">
    <property type="entry name" value="WH_DNA-bd_sf"/>
</dbReference>
<dbReference type="PROSITE" id="PS50931">
    <property type="entry name" value="HTH_LYSR"/>
    <property type="match status" value="1"/>
</dbReference>
<dbReference type="SUPFAM" id="SSF46785">
    <property type="entry name" value="Winged helix' DNA-binding domain"/>
    <property type="match status" value="1"/>
</dbReference>
<evidence type="ECO:0000256" key="3">
    <source>
        <dbReference type="ARBA" id="ARBA00023125"/>
    </source>
</evidence>
<dbReference type="GO" id="GO:0006351">
    <property type="term" value="P:DNA-templated transcription"/>
    <property type="evidence" value="ECO:0007669"/>
    <property type="project" value="TreeGrafter"/>
</dbReference>
<evidence type="ECO:0000256" key="2">
    <source>
        <dbReference type="ARBA" id="ARBA00023015"/>
    </source>
</evidence>
<dbReference type="Pfam" id="PF03466">
    <property type="entry name" value="LysR_substrate"/>
    <property type="match status" value="1"/>
</dbReference>
<dbReference type="EMBL" id="CANI01000040">
    <property type="protein sequence ID" value="CCM78911.1"/>
    <property type="molecule type" value="Genomic_DNA"/>
</dbReference>
<comment type="similarity">
    <text evidence="1">Belongs to the LysR transcriptional regulatory family.</text>
</comment>
<name>K0PQI9_9HYPH</name>